<dbReference type="PROSITE" id="PS50893">
    <property type="entry name" value="ABC_TRANSPORTER_2"/>
    <property type="match status" value="1"/>
</dbReference>
<dbReference type="GO" id="GO:0005524">
    <property type="term" value="F:ATP binding"/>
    <property type="evidence" value="ECO:0007669"/>
    <property type="project" value="UniProtKB-KW"/>
</dbReference>
<evidence type="ECO:0000313" key="6">
    <source>
        <dbReference type="Proteomes" id="UP000230821"/>
    </source>
</evidence>
<evidence type="ECO:0000256" key="3">
    <source>
        <dbReference type="ARBA" id="ARBA00022840"/>
    </source>
</evidence>
<dbReference type="InterPro" id="IPR013611">
    <property type="entry name" value="Transp-assoc_OB_typ2"/>
</dbReference>
<dbReference type="Gene3D" id="2.40.50.100">
    <property type="match status" value="1"/>
</dbReference>
<dbReference type="Pfam" id="PF00005">
    <property type="entry name" value="ABC_tran"/>
    <property type="match status" value="1"/>
</dbReference>
<organism evidence="5 6">
    <name type="scientific">candidate division KSB3 bacterium</name>
    <dbReference type="NCBI Taxonomy" id="2044937"/>
    <lineage>
        <taxon>Bacteria</taxon>
        <taxon>candidate division KSB3</taxon>
    </lineage>
</organism>
<evidence type="ECO:0000259" key="4">
    <source>
        <dbReference type="PROSITE" id="PS50893"/>
    </source>
</evidence>
<dbReference type="Gene3D" id="3.40.50.300">
    <property type="entry name" value="P-loop containing nucleotide triphosphate hydrolases"/>
    <property type="match status" value="1"/>
</dbReference>
<dbReference type="Pfam" id="PF08402">
    <property type="entry name" value="TOBE_2"/>
    <property type="match status" value="1"/>
</dbReference>
<dbReference type="PANTHER" id="PTHR42781:SF4">
    <property type="entry name" value="SPERMIDINE_PUTRESCINE IMPORT ATP-BINDING PROTEIN POTA"/>
    <property type="match status" value="1"/>
</dbReference>
<dbReference type="SMART" id="SM00382">
    <property type="entry name" value="AAA"/>
    <property type="match status" value="1"/>
</dbReference>
<dbReference type="InterPro" id="IPR027417">
    <property type="entry name" value="P-loop_NTPase"/>
</dbReference>
<dbReference type="SUPFAM" id="SSF50331">
    <property type="entry name" value="MOP-like"/>
    <property type="match status" value="1"/>
</dbReference>
<dbReference type="InterPro" id="IPR050093">
    <property type="entry name" value="ABC_SmlMolc_Importer"/>
</dbReference>
<evidence type="ECO:0000313" key="5">
    <source>
        <dbReference type="EMBL" id="PIE33169.1"/>
    </source>
</evidence>
<dbReference type="InterPro" id="IPR017871">
    <property type="entry name" value="ABC_transporter-like_CS"/>
</dbReference>
<dbReference type="InterPro" id="IPR003439">
    <property type="entry name" value="ABC_transporter-like_ATP-bd"/>
</dbReference>
<dbReference type="EMBL" id="PDSK01000102">
    <property type="protein sequence ID" value="PIE33169.1"/>
    <property type="molecule type" value="Genomic_DNA"/>
</dbReference>
<evidence type="ECO:0000256" key="2">
    <source>
        <dbReference type="ARBA" id="ARBA00022741"/>
    </source>
</evidence>
<reference evidence="5 6" key="1">
    <citation type="submission" date="2017-10" db="EMBL/GenBank/DDBJ databases">
        <title>Novel microbial diversity and functional potential in the marine mammal oral microbiome.</title>
        <authorList>
            <person name="Dudek N.K."/>
            <person name="Sun C.L."/>
            <person name="Burstein D."/>
            <person name="Kantor R.S."/>
            <person name="Aliaga Goltsman D.S."/>
            <person name="Bik E.M."/>
            <person name="Thomas B.C."/>
            <person name="Banfield J.F."/>
            <person name="Relman D.A."/>
        </authorList>
    </citation>
    <scope>NUCLEOTIDE SEQUENCE [LARGE SCALE GENOMIC DNA]</scope>
    <source>
        <strain evidence="5">DOLJORAL78_47_16</strain>
    </source>
</reference>
<dbReference type="SUPFAM" id="SSF52540">
    <property type="entry name" value="P-loop containing nucleoside triphosphate hydrolases"/>
    <property type="match status" value="1"/>
</dbReference>
<name>A0A2G6KED1_9BACT</name>
<dbReference type="Gene3D" id="2.40.50.140">
    <property type="entry name" value="Nucleic acid-binding proteins"/>
    <property type="match status" value="1"/>
</dbReference>
<keyword evidence="2" id="KW-0547">Nucleotide-binding</keyword>
<dbReference type="InterPro" id="IPR012340">
    <property type="entry name" value="NA-bd_OB-fold"/>
</dbReference>
<comment type="caution">
    <text evidence="5">The sequence shown here is derived from an EMBL/GenBank/DDBJ whole genome shotgun (WGS) entry which is preliminary data.</text>
</comment>
<gene>
    <name evidence="5" type="ORF">CSA56_12630</name>
</gene>
<dbReference type="GO" id="GO:0140359">
    <property type="term" value="F:ABC-type transporter activity"/>
    <property type="evidence" value="ECO:0007669"/>
    <property type="project" value="UniProtKB-ARBA"/>
</dbReference>
<dbReference type="GO" id="GO:0043190">
    <property type="term" value="C:ATP-binding cassette (ABC) transporter complex"/>
    <property type="evidence" value="ECO:0007669"/>
    <property type="project" value="InterPro"/>
</dbReference>
<sequence>MNHNTTTTADVKLKDLTKRFGRVTAVNNVSLEIPHGKLLTLLGPSGCGKTTILRMIAGLETATSGHIYLGGEEITHLPPNERKITMVFQSYALFPHMNVYENIVYGLRVMHWPEDKIQEAIKEAVRMVGLEGLTQRGSSELSGGQQQRVAVARALVLKPKVLLFDEPLSNLDAKLRKHMRGEIRNLQKDLGITSVYVTHDQSEALAISDEIVVMDNAVISQKGVPEELYTRPANPFVADFIGEANLLEVDVLERDEQTARIRLDALDLSVACARAPQPGSRAQLVIRPEDIRIHTDEQIHGLKGVVKFAQYQGASNDYTIETEAGELSLNDYASKGSLLSRGTHVELTFREDHLFLIC</sequence>
<proteinExistence type="predicted"/>
<dbReference type="InterPro" id="IPR008995">
    <property type="entry name" value="Mo/tungstate-bd_C_term_dom"/>
</dbReference>
<evidence type="ECO:0000256" key="1">
    <source>
        <dbReference type="ARBA" id="ARBA00022448"/>
    </source>
</evidence>
<dbReference type="AlphaFoldDB" id="A0A2G6KED1"/>
<dbReference type="FunFam" id="3.40.50.300:FF:000042">
    <property type="entry name" value="Maltose/maltodextrin ABC transporter, ATP-binding protein"/>
    <property type="match status" value="1"/>
</dbReference>
<dbReference type="PROSITE" id="PS00211">
    <property type="entry name" value="ABC_TRANSPORTER_1"/>
    <property type="match status" value="1"/>
</dbReference>
<protein>
    <submittedName>
        <fullName evidence="5">ABC transporter ATP-binding protein</fullName>
    </submittedName>
</protein>
<dbReference type="InterPro" id="IPR003593">
    <property type="entry name" value="AAA+_ATPase"/>
</dbReference>
<accession>A0A2G6KED1</accession>
<dbReference type="GO" id="GO:0016887">
    <property type="term" value="F:ATP hydrolysis activity"/>
    <property type="evidence" value="ECO:0007669"/>
    <property type="project" value="InterPro"/>
</dbReference>
<dbReference type="Proteomes" id="UP000230821">
    <property type="component" value="Unassembled WGS sequence"/>
</dbReference>
<dbReference type="PANTHER" id="PTHR42781">
    <property type="entry name" value="SPERMIDINE/PUTRESCINE IMPORT ATP-BINDING PROTEIN POTA"/>
    <property type="match status" value="1"/>
</dbReference>
<feature type="domain" description="ABC transporter" evidence="4">
    <location>
        <begin position="11"/>
        <end position="241"/>
    </location>
</feature>
<keyword evidence="1" id="KW-0813">Transport</keyword>
<keyword evidence="3 5" id="KW-0067">ATP-binding</keyword>